<evidence type="ECO:0000313" key="3">
    <source>
        <dbReference type="EMBL" id="GBB87248.1"/>
    </source>
</evidence>
<feature type="transmembrane region" description="Helical" evidence="2">
    <location>
        <begin position="6"/>
        <end position="22"/>
    </location>
</feature>
<dbReference type="AlphaFoldDB" id="A0A2Z6R379"/>
<gene>
    <name evidence="3" type="ORF">RclHR1_01370007</name>
</gene>
<dbReference type="Proteomes" id="UP000247702">
    <property type="component" value="Unassembled WGS sequence"/>
</dbReference>
<feature type="region of interest" description="Disordered" evidence="1">
    <location>
        <begin position="55"/>
        <end position="88"/>
    </location>
</feature>
<organism evidence="3 4">
    <name type="scientific">Rhizophagus clarus</name>
    <dbReference type="NCBI Taxonomy" id="94130"/>
    <lineage>
        <taxon>Eukaryota</taxon>
        <taxon>Fungi</taxon>
        <taxon>Fungi incertae sedis</taxon>
        <taxon>Mucoromycota</taxon>
        <taxon>Glomeromycotina</taxon>
        <taxon>Glomeromycetes</taxon>
        <taxon>Glomerales</taxon>
        <taxon>Glomeraceae</taxon>
        <taxon>Rhizophagus</taxon>
    </lineage>
</organism>
<protein>
    <submittedName>
        <fullName evidence="3">Uncharacterized protein</fullName>
    </submittedName>
</protein>
<name>A0A2Z6R379_9GLOM</name>
<accession>A0A2Z6R379</accession>
<reference evidence="3 4" key="1">
    <citation type="submission" date="2017-11" db="EMBL/GenBank/DDBJ databases">
        <title>The genome of Rhizophagus clarus HR1 reveals common genetic basis of auxotrophy among arbuscular mycorrhizal fungi.</title>
        <authorList>
            <person name="Kobayashi Y."/>
        </authorList>
    </citation>
    <scope>NUCLEOTIDE SEQUENCE [LARGE SCALE GENOMIC DNA]</scope>
    <source>
        <strain evidence="3 4">HR1</strain>
    </source>
</reference>
<keyword evidence="2" id="KW-1133">Transmembrane helix</keyword>
<comment type="caution">
    <text evidence="3">The sequence shown here is derived from an EMBL/GenBank/DDBJ whole genome shotgun (WGS) entry which is preliminary data.</text>
</comment>
<sequence>MTVPFASMDIFYIIFAFSVNYLNIKIIVLTYYGISLIFIYPAIIYYFDNEEKEEDIEDNKEEDEDEREDDKDLDEDEEKGNTNNKDEKRHLTHGYINYLMTFKREDERRKYKLRPTLFIWIACVILPFVIFLPILF</sequence>
<evidence type="ECO:0000256" key="2">
    <source>
        <dbReference type="SAM" id="Phobius"/>
    </source>
</evidence>
<feature type="compositionally biased region" description="Acidic residues" evidence="1">
    <location>
        <begin position="55"/>
        <end position="78"/>
    </location>
</feature>
<feature type="transmembrane region" description="Helical" evidence="2">
    <location>
        <begin position="117"/>
        <end position="135"/>
    </location>
</feature>
<keyword evidence="2" id="KW-0472">Membrane</keyword>
<proteinExistence type="predicted"/>
<keyword evidence="4" id="KW-1185">Reference proteome</keyword>
<dbReference type="EMBL" id="BEXD01000413">
    <property type="protein sequence ID" value="GBB87248.1"/>
    <property type="molecule type" value="Genomic_DNA"/>
</dbReference>
<evidence type="ECO:0000313" key="4">
    <source>
        <dbReference type="Proteomes" id="UP000247702"/>
    </source>
</evidence>
<evidence type="ECO:0000256" key="1">
    <source>
        <dbReference type="SAM" id="MobiDB-lite"/>
    </source>
</evidence>
<keyword evidence="2" id="KW-0812">Transmembrane</keyword>